<sequence length="622" mass="68795">MVTLRTLALAGGAIRCLPGSGRWKRITDKPLKKFFPYYRHLWMVKGQFALGVTAGLIYAAASGAGLPLMTKVVFPVLFNENVDQSKWYVAWLTSRIGEISRQDLLIYTCLWIPAVFLVRAIAGYTNAYFIQHAGMRVVESIRTDLFVKLQQLPLAFFKRNKSGDLLARLMNDTQMLQQVIAQASSDLIKQPATLLFALATVGYLAFKDRSSFIALIALLTVPLCILLIRSAGKKLTRRARALQEKGGDLSASLSESLQSALEIRAYNLQEMQVSRFRSRIAEIFRLGMKVVKYRQIISPSIEVVAATGFAAALYFGVRAGMTLEGFLALGMALYMSYEPMKKLGNIHSLFQQGGASVDRIEFILHSDDTILEPEHPKPCPLPVRGITFKDVTFAYNELPVLHDVDLHIPAGQVVALVGPSGAGKSTFAHLVPRFYDPQAGEVQLDGVSIREFLKGDLRNHIAVVPQTPSLFLGTLEENIRIGKQDATREEIETAAKKAFAHDFISKLPNGYETSVGERGDLLSGGQRQRIAIARAFLKDAPILILDEATSALDTESEAMVQQALAELVKGRTTLIIAHRFSTIRIADRILVFKNGRIISDGSHDELRDIDPTYQAMMGGELR</sequence>
<comment type="caution">
    <text evidence="10">The sequence shown here is derived from an EMBL/GenBank/DDBJ whole genome shotgun (WGS) entry which is preliminary data.</text>
</comment>
<dbReference type="PROSITE" id="PS00211">
    <property type="entry name" value="ABC_TRANSPORTER_1"/>
    <property type="match status" value="1"/>
</dbReference>
<keyword evidence="4 10" id="KW-0067">ATP-binding</keyword>
<dbReference type="InterPro" id="IPR011527">
    <property type="entry name" value="ABC1_TM_dom"/>
</dbReference>
<reference evidence="11" key="1">
    <citation type="journal article" date="2019" name="Int. J. Syst. Evol. Microbiol.">
        <title>The Global Catalogue of Microorganisms (GCM) 10K type strain sequencing project: providing services to taxonomists for standard genome sequencing and annotation.</title>
        <authorList>
            <consortium name="The Broad Institute Genomics Platform"/>
            <consortium name="The Broad Institute Genome Sequencing Center for Infectious Disease"/>
            <person name="Wu L."/>
            <person name="Ma J."/>
        </authorList>
    </citation>
    <scope>NUCLEOTIDE SEQUENCE [LARGE SCALE GENOMIC DNA]</scope>
    <source>
        <strain evidence="11">CGMCC 4.7106</strain>
    </source>
</reference>
<evidence type="ECO:0000313" key="10">
    <source>
        <dbReference type="EMBL" id="MFD2255810.1"/>
    </source>
</evidence>
<dbReference type="SUPFAM" id="SSF52540">
    <property type="entry name" value="P-loop containing nucleoside triphosphate hydrolases"/>
    <property type="match status" value="1"/>
</dbReference>
<keyword evidence="2 7" id="KW-0812">Transmembrane</keyword>
<accession>A0ABW5D5I4</accession>
<keyword evidence="5 7" id="KW-1133">Transmembrane helix</keyword>
<dbReference type="SMART" id="SM00382">
    <property type="entry name" value="AAA"/>
    <property type="match status" value="1"/>
</dbReference>
<dbReference type="InterPro" id="IPR003593">
    <property type="entry name" value="AAA+_ATPase"/>
</dbReference>
<dbReference type="InterPro" id="IPR017871">
    <property type="entry name" value="ABC_transporter-like_CS"/>
</dbReference>
<protein>
    <submittedName>
        <fullName evidence="10">ABC transporter ATP-binding protein</fullName>
    </submittedName>
</protein>
<name>A0ABW5D5I4_9BACT</name>
<feature type="transmembrane region" description="Helical" evidence="7">
    <location>
        <begin position="104"/>
        <end position="122"/>
    </location>
</feature>
<dbReference type="InterPro" id="IPR003439">
    <property type="entry name" value="ABC_transporter-like_ATP-bd"/>
</dbReference>
<evidence type="ECO:0000259" key="8">
    <source>
        <dbReference type="PROSITE" id="PS50893"/>
    </source>
</evidence>
<dbReference type="PROSITE" id="PS50893">
    <property type="entry name" value="ABC_TRANSPORTER_2"/>
    <property type="match status" value="1"/>
</dbReference>
<keyword evidence="11" id="KW-1185">Reference proteome</keyword>
<dbReference type="RefSeq" id="WP_386818490.1">
    <property type="nucleotide sequence ID" value="NZ_JBHUIT010000002.1"/>
</dbReference>
<feature type="transmembrane region" description="Helical" evidence="7">
    <location>
        <begin position="48"/>
        <end position="69"/>
    </location>
</feature>
<dbReference type="PANTHER" id="PTHR24221">
    <property type="entry name" value="ATP-BINDING CASSETTE SUB-FAMILY B"/>
    <property type="match status" value="1"/>
</dbReference>
<dbReference type="Pfam" id="PF00664">
    <property type="entry name" value="ABC_membrane"/>
    <property type="match status" value="1"/>
</dbReference>
<dbReference type="SUPFAM" id="SSF90123">
    <property type="entry name" value="ABC transporter transmembrane region"/>
    <property type="match status" value="1"/>
</dbReference>
<dbReference type="PROSITE" id="PS50929">
    <property type="entry name" value="ABC_TM1F"/>
    <property type="match status" value="1"/>
</dbReference>
<evidence type="ECO:0000256" key="7">
    <source>
        <dbReference type="SAM" id="Phobius"/>
    </source>
</evidence>
<gene>
    <name evidence="10" type="ORF">ACFSSA_03895</name>
</gene>
<evidence type="ECO:0000256" key="2">
    <source>
        <dbReference type="ARBA" id="ARBA00022692"/>
    </source>
</evidence>
<evidence type="ECO:0000256" key="6">
    <source>
        <dbReference type="ARBA" id="ARBA00023136"/>
    </source>
</evidence>
<feature type="domain" description="ABC transporter" evidence="8">
    <location>
        <begin position="386"/>
        <end position="619"/>
    </location>
</feature>
<feature type="transmembrane region" description="Helical" evidence="7">
    <location>
        <begin position="296"/>
        <end position="315"/>
    </location>
</feature>
<dbReference type="Pfam" id="PF00005">
    <property type="entry name" value="ABC_tran"/>
    <property type="match status" value="1"/>
</dbReference>
<evidence type="ECO:0000256" key="5">
    <source>
        <dbReference type="ARBA" id="ARBA00022989"/>
    </source>
</evidence>
<proteinExistence type="predicted"/>
<dbReference type="InterPro" id="IPR036640">
    <property type="entry name" value="ABC1_TM_sf"/>
</dbReference>
<dbReference type="InterPro" id="IPR039421">
    <property type="entry name" value="Type_1_exporter"/>
</dbReference>
<dbReference type="InterPro" id="IPR027417">
    <property type="entry name" value="P-loop_NTPase"/>
</dbReference>
<feature type="transmembrane region" description="Helical" evidence="7">
    <location>
        <begin position="212"/>
        <end position="232"/>
    </location>
</feature>
<dbReference type="CDD" id="cd18552">
    <property type="entry name" value="ABC_6TM_MsbA_like"/>
    <property type="match status" value="1"/>
</dbReference>
<dbReference type="Proteomes" id="UP001597375">
    <property type="component" value="Unassembled WGS sequence"/>
</dbReference>
<feature type="transmembrane region" description="Helical" evidence="7">
    <location>
        <begin position="187"/>
        <end position="206"/>
    </location>
</feature>
<evidence type="ECO:0000256" key="4">
    <source>
        <dbReference type="ARBA" id="ARBA00022840"/>
    </source>
</evidence>
<keyword evidence="6 7" id="KW-0472">Membrane</keyword>
<organism evidence="10 11">
    <name type="scientific">Luteolibacter algae</name>
    <dbReference type="NCBI Taxonomy" id="454151"/>
    <lineage>
        <taxon>Bacteria</taxon>
        <taxon>Pseudomonadati</taxon>
        <taxon>Verrucomicrobiota</taxon>
        <taxon>Verrucomicrobiia</taxon>
        <taxon>Verrucomicrobiales</taxon>
        <taxon>Verrucomicrobiaceae</taxon>
        <taxon>Luteolibacter</taxon>
    </lineage>
</organism>
<dbReference type="EMBL" id="JBHUIT010000002">
    <property type="protein sequence ID" value="MFD2255810.1"/>
    <property type="molecule type" value="Genomic_DNA"/>
</dbReference>
<keyword evidence="3" id="KW-0547">Nucleotide-binding</keyword>
<dbReference type="PANTHER" id="PTHR24221:SF654">
    <property type="entry name" value="ATP-BINDING CASSETTE SUB-FAMILY B MEMBER 6"/>
    <property type="match status" value="1"/>
</dbReference>
<evidence type="ECO:0000256" key="3">
    <source>
        <dbReference type="ARBA" id="ARBA00022741"/>
    </source>
</evidence>
<feature type="domain" description="ABC transmembrane type-1" evidence="9">
    <location>
        <begin position="87"/>
        <end position="352"/>
    </location>
</feature>
<comment type="subcellular location">
    <subcellularLocation>
        <location evidence="1">Cell membrane</location>
        <topology evidence="1">Multi-pass membrane protein</topology>
    </subcellularLocation>
</comment>
<evidence type="ECO:0000256" key="1">
    <source>
        <dbReference type="ARBA" id="ARBA00004651"/>
    </source>
</evidence>
<dbReference type="Gene3D" id="3.40.50.300">
    <property type="entry name" value="P-loop containing nucleotide triphosphate hydrolases"/>
    <property type="match status" value="1"/>
</dbReference>
<evidence type="ECO:0000313" key="11">
    <source>
        <dbReference type="Proteomes" id="UP001597375"/>
    </source>
</evidence>
<dbReference type="GO" id="GO:0005524">
    <property type="term" value="F:ATP binding"/>
    <property type="evidence" value="ECO:0007669"/>
    <property type="project" value="UniProtKB-KW"/>
</dbReference>
<evidence type="ECO:0000259" key="9">
    <source>
        <dbReference type="PROSITE" id="PS50929"/>
    </source>
</evidence>
<dbReference type="Gene3D" id="1.20.1560.10">
    <property type="entry name" value="ABC transporter type 1, transmembrane domain"/>
    <property type="match status" value="1"/>
</dbReference>